<dbReference type="GO" id="GO:0003677">
    <property type="term" value="F:DNA binding"/>
    <property type="evidence" value="ECO:0007669"/>
    <property type="project" value="InterPro"/>
</dbReference>
<dbReference type="SMART" id="SM00530">
    <property type="entry name" value="HTH_XRE"/>
    <property type="match status" value="1"/>
</dbReference>
<dbReference type="Pfam" id="PF13443">
    <property type="entry name" value="HTH_26"/>
    <property type="match status" value="1"/>
</dbReference>
<dbReference type="InterPro" id="IPR010982">
    <property type="entry name" value="Lambda_DNA-bd_dom_sf"/>
</dbReference>
<proteinExistence type="predicted"/>
<evidence type="ECO:0000259" key="1">
    <source>
        <dbReference type="PROSITE" id="PS50943"/>
    </source>
</evidence>
<dbReference type="CDD" id="cd00093">
    <property type="entry name" value="HTH_XRE"/>
    <property type="match status" value="1"/>
</dbReference>
<accession>A0AAT9G6V3</accession>
<sequence>MANLQARLNSLMAQKNINAIDIERKTGLSRNTVYSILYGSSKNPSANNLQLIAKALDINLEALVIDNEINLEILTVDQIKIFSKATSATINILIERNLSFSLRNLTTLIKEVYEYALKKQSVDNTFIDWIIDKYHKP</sequence>
<organism evidence="2">
    <name type="scientific">Candidatus Tisiphia endosymbiont of Sergentomyia squamirostris</name>
    <dbReference type="NCBI Taxonomy" id="3113639"/>
    <lineage>
        <taxon>Bacteria</taxon>
        <taxon>Pseudomonadati</taxon>
        <taxon>Pseudomonadota</taxon>
        <taxon>Alphaproteobacteria</taxon>
        <taxon>Rickettsiales</taxon>
        <taxon>Rickettsiaceae</taxon>
        <taxon>Rickettsieae</taxon>
        <taxon>Candidatus Tisiphia</taxon>
    </lineage>
</organism>
<dbReference type="AlphaFoldDB" id="A0AAT9G6V3"/>
<name>A0AAT9G6V3_9RICK</name>
<evidence type="ECO:0000313" key="2">
    <source>
        <dbReference type="EMBL" id="BFD45547.1"/>
    </source>
</evidence>
<dbReference type="PROSITE" id="PS50943">
    <property type="entry name" value="HTH_CROC1"/>
    <property type="match status" value="1"/>
</dbReference>
<dbReference type="InterPro" id="IPR001387">
    <property type="entry name" value="Cro/C1-type_HTH"/>
</dbReference>
<dbReference type="Gene3D" id="1.10.260.40">
    <property type="entry name" value="lambda repressor-like DNA-binding domains"/>
    <property type="match status" value="1"/>
</dbReference>
<dbReference type="SUPFAM" id="SSF47413">
    <property type="entry name" value="lambda repressor-like DNA-binding domains"/>
    <property type="match status" value="1"/>
</dbReference>
<protein>
    <recommendedName>
        <fullName evidence="1">HTH cro/C1-type domain-containing protein</fullName>
    </recommendedName>
</protein>
<dbReference type="EMBL" id="AP029170">
    <property type="protein sequence ID" value="BFD45547.1"/>
    <property type="molecule type" value="Genomic_DNA"/>
</dbReference>
<feature type="domain" description="HTH cro/C1-type" evidence="1">
    <location>
        <begin position="8"/>
        <end position="63"/>
    </location>
</feature>
<reference evidence="2" key="1">
    <citation type="submission" date="2024-01" db="EMBL/GenBank/DDBJ databases">
        <title>Sequencing the genomes of a sandfly, Sergentomyia squamirostris, and its two endosymbionts.</title>
        <authorList>
            <person name="Itokawa K."/>
            <person name="Sanjoba C."/>
        </authorList>
    </citation>
    <scope>NUCLEOTIDE SEQUENCE</scope>
    <source>
        <strain evidence="2">RiSSQ</strain>
    </source>
</reference>
<gene>
    <name evidence="2" type="ORF">DMENIID0002_01930</name>
</gene>